<feature type="domain" description="HTH merR-type" evidence="3">
    <location>
        <begin position="2"/>
        <end position="71"/>
    </location>
</feature>
<dbReference type="InterPro" id="IPR047057">
    <property type="entry name" value="MerR_fam"/>
</dbReference>
<dbReference type="PANTHER" id="PTHR30204">
    <property type="entry name" value="REDOX-CYCLING DRUG-SENSING TRANSCRIPTIONAL ACTIVATOR SOXR"/>
    <property type="match status" value="1"/>
</dbReference>
<gene>
    <name evidence="4" type="ORF">ATK36_5656</name>
</gene>
<dbReference type="InterPro" id="IPR000551">
    <property type="entry name" value="MerR-type_HTH_dom"/>
</dbReference>
<evidence type="ECO:0000256" key="1">
    <source>
        <dbReference type="ARBA" id="ARBA00023125"/>
    </source>
</evidence>
<dbReference type="Pfam" id="PF13411">
    <property type="entry name" value="MerR_1"/>
    <property type="match status" value="1"/>
</dbReference>
<feature type="coiled-coil region" evidence="2">
    <location>
        <begin position="78"/>
        <end position="105"/>
    </location>
</feature>
<dbReference type="InterPro" id="IPR009061">
    <property type="entry name" value="DNA-bd_dom_put_sf"/>
</dbReference>
<evidence type="ECO:0000313" key="4">
    <source>
        <dbReference type="EMBL" id="PFG50423.1"/>
    </source>
</evidence>
<dbReference type="PANTHER" id="PTHR30204:SF93">
    <property type="entry name" value="HTH MERR-TYPE DOMAIN-CONTAINING PROTEIN"/>
    <property type="match status" value="1"/>
</dbReference>
<dbReference type="CDD" id="cd00592">
    <property type="entry name" value="HTH_MerR-like"/>
    <property type="match status" value="1"/>
</dbReference>
<name>A0A2A9FHN8_9PSEU</name>
<dbReference type="Proteomes" id="UP000243542">
    <property type="component" value="Unassembled WGS sequence"/>
</dbReference>
<organism evidence="4 5">
    <name type="scientific">Amycolatopsis sulphurea</name>
    <dbReference type="NCBI Taxonomy" id="76022"/>
    <lineage>
        <taxon>Bacteria</taxon>
        <taxon>Bacillati</taxon>
        <taxon>Actinomycetota</taxon>
        <taxon>Actinomycetes</taxon>
        <taxon>Pseudonocardiales</taxon>
        <taxon>Pseudonocardiaceae</taxon>
        <taxon>Amycolatopsis</taxon>
    </lineage>
</organism>
<dbReference type="EMBL" id="PDJK01000002">
    <property type="protein sequence ID" value="PFG50423.1"/>
    <property type="molecule type" value="Genomic_DNA"/>
</dbReference>
<keyword evidence="5" id="KW-1185">Reference proteome</keyword>
<accession>A0A2A9FHN8</accession>
<sequence length="240" mass="26627">MTWSTRQLAELAGTTVKTVRHYHDMGVLELPERTANGYKQYRTAHLARLLQVKRLTEFGLSLSEIRAMGGQESPDDAFDRLDAELAETIERLQRIRTELAATRSNQAPLDIPARFGSLAERLSPEDRVMLTVFSGVLQETALEDLRTLMTEHAGEDADLEELTADARDEEIEAVARRLAGAMERDHARFPWLADPGSVALRGRASAESALGNAVAERCNAAQLKALALAKEFMKEGRQAR</sequence>
<comment type="caution">
    <text evidence="4">The sequence shown here is derived from an EMBL/GenBank/DDBJ whole genome shotgun (WGS) entry which is preliminary data.</text>
</comment>
<evidence type="ECO:0000313" key="5">
    <source>
        <dbReference type="Proteomes" id="UP000243542"/>
    </source>
</evidence>
<dbReference type="SUPFAM" id="SSF46955">
    <property type="entry name" value="Putative DNA-binding domain"/>
    <property type="match status" value="1"/>
</dbReference>
<dbReference type="Gene3D" id="1.10.1660.10">
    <property type="match status" value="1"/>
</dbReference>
<evidence type="ECO:0000259" key="3">
    <source>
        <dbReference type="PROSITE" id="PS50937"/>
    </source>
</evidence>
<evidence type="ECO:0000256" key="2">
    <source>
        <dbReference type="SAM" id="Coils"/>
    </source>
</evidence>
<dbReference type="RefSeq" id="WP_098514154.1">
    <property type="nucleotide sequence ID" value="NZ_JBIAKZ010000003.1"/>
</dbReference>
<dbReference type="SMART" id="SM00422">
    <property type="entry name" value="HTH_MERR"/>
    <property type="match status" value="1"/>
</dbReference>
<protein>
    <submittedName>
        <fullName evidence="4">DNA-binding transcriptional MerR regulator</fullName>
    </submittedName>
</protein>
<keyword evidence="1 4" id="KW-0238">DNA-binding</keyword>
<proteinExistence type="predicted"/>
<dbReference type="AlphaFoldDB" id="A0A2A9FHN8"/>
<keyword evidence="2" id="KW-0175">Coiled coil</keyword>
<reference evidence="4 5" key="1">
    <citation type="submission" date="2017-10" db="EMBL/GenBank/DDBJ databases">
        <title>Sequencing the genomes of 1000 actinobacteria strains.</title>
        <authorList>
            <person name="Klenk H.-P."/>
        </authorList>
    </citation>
    <scope>NUCLEOTIDE SEQUENCE [LARGE SCALE GENOMIC DNA]</scope>
    <source>
        <strain evidence="4 5">DSM 46092</strain>
    </source>
</reference>
<dbReference type="PROSITE" id="PS50937">
    <property type="entry name" value="HTH_MERR_2"/>
    <property type="match status" value="1"/>
</dbReference>
<dbReference type="GO" id="GO:0003700">
    <property type="term" value="F:DNA-binding transcription factor activity"/>
    <property type="evidence" value="ECO:0007669"/>
    <property type="project" value="InterPro"/>
</dbReference>
<dbReference type="GO" id="GO:0003677">
    <property type="term" value="F:DNA binding"/>
    <property type="evidence" value="ECO:0007669"/>
    <property type="project" value="UniProtKB-KW"/>
</dbReference>